<evidence type="ECO:0000313" key="6">
    <source>
        <dbReference type="Proteomes" id="UP000292003"/>
    </source>
</evidence>
<keyword evidence="3" id="KW-0804">Transcription</keyword>
<evidence type="ECO:0000259" key="4">
    <source>
        <dbReference type="SMART" id="SM00418"/>
    </source>
</evidence>
<dbReference type="Proteomes" id="UP000292003">
    <property type="component" value="Unassembled WGS sequence"/>
</dbReference>
<dbReference type="AlphaFoldDB" id="A0A4V2EMJ4"/>
<dbReference type="InterPro" id="IPR051011">
    <property type="entry name" value="Metal_resp_trans_reg"/>
</dbReference>
<dbReference type="SUPFAM" id="SSF46785">
    <property type="entry name" value="Winged helix' DNA-binding domain"/>
    <property type="match status" value="1"/>
</dbReference>
<organism evidence="5 6">
    <name type="scientific">Amycolatopsis suaedae</name>
    <dbReference type="NCBI Taxonomy" id="2510978"/>
    <lineage>
        <taxon>Bacteria</taxon>
        <taxon>Bacillati</taxon>
        <taxon>Actinomycetota</taxon>
        <taxon>Actinomycetes</taxon>
        <taxon>Pseudonocardiales</taxon>
        <taxon>Pseudonocardiaceae</taxon>
        <taxon>Amycolatopsis</taxon>
    </lineage>
</organism>
<dbReference type="SMART" id="SM00418">
    <property type="entry name" value="HTH_ARSR"/>
    <property type="match status" value="1"/>
</dbReference>
<dbReference type="EMBL" id="SFCC01000002">
    <property type="protein sequence ID" value="RZQ65275.1"/>
    <property type="molecule type" value="Genomic_DNA"/>
</dbReference>
<dbReference type="GO" id="GO:0003700">
    <property type="term" value="F:DNA-binding transcription factor activity"/>
    <property type="evidence" value="ECO:0007669"/>
    <property type="project" value="InterPro"/>
</dbReference>
<dbReference type="InterPro" id="IPR011991">
    <property type="entry name" value="ArsR-like_HTH"/>
</dbReference>
<dbReference type="Gene3D" id="1.10.10.10">
    <property type="entry name" value="Winged helix-like DNA-binding domain superfamily/Winged helix DNA-binding domain"/>
    <property type="match status" value="1"/>
</dbReference>
<dbReference type="OrthoDB" id="3460651at2"/>
<proteinExistence type="predicted"/>
<protein>
    <submittedName>
        <fullName evidence="5">Transcriptional regulator</fullName>
    </submittedName>
</protein>
<evidence type="ECO:0000256" key="2">
    <source>
        <dbReference type="ARBA" id="ARBA00023125"/>
    </source>
</evidence>
<evidence type="ECO:0000313" key="5">
    <source>
        <dbReference type="EMBL" id="RZQ65275.1"/>
    </source>
</evidence>
<accession>A0A4V2EMJ4</accession>
<dbReference type="GO" id="GO:0003677">
    <property type="term" value="F:DNA binding"/>
    <property type="evidence" value="ECO:0007669"/>
    <property type="project" value="UniProtKB-KW"/>
</dbReference>
<keyword evidence="6" id="KW-1185">Reference proteome</keyword>
<name>A0A4V2EMJ4_9PSEU</name>
<dbReference type="Pfam" id="PF01022">
    <property type="entry name" value="HTH_5"/>
    <property type="match status" value="1"/>
</dbReference>
<gene>
    <name evidence="5" type="ORF">EWH70_05165</name>
</gene>
<dbReference type="InterPro" id="IPR036388">
    <property type="entry name" value="WH-like_DNA-bd_sf"/>
</dbReference>
<feature type="domain" description="HTH arsR-type" evidence="4">
    <location>
        <begin position="241"/>
        <end position="313"/>
    </location>
</feature>
<dbReference type="InterPro" id="IPR001845">
    <property type="entry name" value="HTH_ArsR_DNA-bd_dom"/>
</dbReference>
<dbReference type="RefSeq" id="WP_130474061.1">
    <property type="nucleotide sequence ID" value="NZ_SFCC01000002.1"/>
</dbReference>
<dbReference type="CDD" id="cd00090">
    <property type="entry name" value="HTH_ARSR"/>
    <property type="match status" value="1"/>
</dbReference>
<reference evidence="5 6" key="1">
    <citation type="submission" date="2019-02" db="EMBL/GenBank/DDBJ databases">
        <title>Draft genome sequence of Amycolatopsis sp. 8-3EHSu isolated from roots of Suaeda maritima.</title>
        <authorList>
            <person name="Duangmal K."/>
            <person name="Chantavorakit T."/>
        </authorList>
    </citation>
    <scope>NUCLEOTIDE SEQUENCE [LARGE SCALE GENOMIC DNA]</scope>
    <source>
        <strain evidence="5 6">8-3EHSu</strain>
    </source>
</reference>
<dbReference type="InterPro" id="IPR036390">
    <property type="entry name" value="WH_DNA-bd_sf"/>
</dbReference>
<dbReference type="InterPro" id="IPR045981">
    <property type="entry name" value="DUF5937"/>
</dbReference>
<evidence type="ECO:0000256" key="3">
    <source>
        <dbReference type="ARBA" id="ARBA00023163"/>
    </source>
</evidence>
<sequence>MIELVLTPAAAGRVRLAISPLEEALGAIRTVLGRRRHPSSLPWLRESAERARALPVAELFAVLGAGRYVTEFLSPPPRDRRTTVDDQLAELRGTPPEQVALELSMVDADLSGLPGDPATARDLLADQMELAWHELIAPHWPRLRDVLLADVDHRSRRLGEGGVALALAGLHPNIRLVNDVVTVRSATRSRLALDERGLLLLPSVFAWPTAGVIMVPPWQPTLVYPARGVASLWSAEPAAPDSLAAVVGRTKASLLCLLGEPAGTAALATRLGLSRGTVSEHLTALRDAGLLETSRHGREVRYRRTRVGDLLVRP</sequence>
<dbReference type="PANTHER" id="PTHR43132">
    <property type="entry name" value="ARSENICAL RESISTANCE OPERON REPRESSOR ARSR-RELATED"/>
    <property type="match status" value="1"/>
</dbReference>
<keyword evidence="2" id="KW-0238">DNA-binding</keyword>
<evidence type="ECO:0000256" key="1">
    <source>
        <dbReference type="ARBA" id="ARBA00023015"/>
    </source>
</evidence>
<comment type="caution">
    <text evidence="5">The sequence shown here is derived from an EMBL/GenBank/DDBJ whole genome shotgun (WGS) entry which is preliminary data.</text>
</comment>
<keyword evidence="1" id="KW-0805">Transcription regulation</keyword>
<dbReference type="PRINTS" id="PR00778">
    <property type="entry name" value="HTHARSR"/>
</dbReference>
<dbReference type="PANTHER" id="PTHR43132:SF8">
    <property type="entry name" value="HTH-TYPE TRANSCRIPTIONAL REGULATOR KMTR"/>
    <property type="match status" value="1"/>
</dbReference>
<dbReference type="Pfam" id="PF19361">
    <property type="entry name" value="DUF5937"/>
    <property type="match status" value="1"/>
</dbReference>